<sequence length="223" mass="25774">MQASAYAFISNLDPPPPSNRVWINLERTWATLVDVNKREESNPHLWLKSRHPDIRRPIQTFLYKVLHGAFKIGNFWNNIPHLAQRTHCTICNKSPESLDHILIDCENNTTSTIWRLAQQTWPSTFGPWPEIHLGLILGCGSIALPLQDNKSITRIGPSRLLHILISESAHLIWVLRCERTIQGLDHSVEAIKSRWHNKINHHIDLDRHLATIYNRKPVTKKLV</sequence>
<dbReference type="InParanoid" id="A0A0C3DV35"/>
<reference evidence="2" key="2">
    <citation type="submission" date="2015-01" db="EMBL/GenBank/DDBJ databases">
        <title>Evolutionary Origins and Diversification of the Mycorrhizal Mutualists.</title>
        <authorList>
            <consortium name="DOE Joint Genome Institute"/>
            <consortium name="Mycorrhizal Genomics Consortium"/>
            <person name="Kohler A."/>
            <person name="Kuo A."/>
            <person name="Nagy L.G."/>
            <person name="Floudas D."/>
            <person name="Copeland A."/>
            <person name="Barry K.W."/>
            <person name="Cichocki N."/>
            <person name="Veneault-Fourrey C."/>
            <person name="LaButti K."/>
            <person name="Lindquist E.A."/>
            <person name="Lipzen A."/>
            <person name="Lundell T."/>
            <person name="Morin E."/>
            <person name="Murat C."/>
            <person name="Riley R."/>
            <person name="Ohm R."/>
            <person name="Sun H."/>
            <person name="Tunlid A."/>
            <person name="Henrissat B."/>
            <person name="Grigoriev I.V."/>
            <person name="Hibbett D.S."/>
            <person name="Martin F."/>
        </authorList>
    </citation>
    <scope>NUCLEOTIDE SEQUENCE [LARGE SCALE GENOMIC DNA]</scope>
    <source>
        <strain evidence="2">Foug A</strain>
    </source>
</reference>
<dbReference type="Proteomes" id="UP000053989">
    <property type="component" value="Unassembled WGS sequence"/>
</dbReference>
<dbReference type="EMBL" id="KN822028">
    <property type="protein sequence ID" value="KIM64465.1"/>
    <property type="molecule type" value="Genomic_DNA"/>
</dbReference>
<dbReference type="STRING" id="1036808.A0A0C3DV35"/>
<gene>
    <name evidence="1" type="ORF">SCLCIDRAFT_115007</name>
</gene>
<accession>A0A0C3DV35</accession>
<dbReference type="HOGENOM" id="CLU_044484_0_0_1"/>
<proteinExistence type="predicted"/>
<reference evidence="1 2" key="1">
    <citation type="submission" date="2014-04" db="EMBL/GenBank/DDBJ databases">
        <authorList>
            <consortium name="DOE Joint Genome Institute"/>
            <person name="Kuo A."/>
            <person name="Kohler A."/>
            <person name="Nagy L.G."/>
            <person name="Floudas D."/>
            <person name="Copeland A."/>
            <person name="Barry K.W."/>
            <person name="Cichocki N."/>
            <person name="Veneault-Fourrey C."/>
            <person name="LaButti K."/>
            <person name="Lindquist E.A."/>
            <person name="Lipzen A."/>
            <person name="Lundell T."/>
            <person name="Morin E."/>
            <person name="Murat C."/>
            <person name="Sun H."/>
            <person name="Tunlid A."/>
            <person name="Henrissat B."/>
            <person name="Grigoriev I.V."/>
            <person name="Hibbett D.S."/>
            <person name="Martin F."/>
            <person name="Nordberg H.P."/>
            <person name="Cantor M.N."/>
            <person name="Hua S.X."/>
        </authorList>
    </citation>
    <scope>NUCLEOTIDE SEQUENCE [LARGE SCALE GENOMIC DNA]</scope>
    <source>
        <strain evidence="1 2">Foug A</strain>
    </source>
</reference>
<protein>
    <recommendedName>
        <fullName evidence="3">Reverse transcriptase zinc-binding domain-containing protein</fullName>
    </recommendedName>
</protein>
<evidence type="ECO:0000313" key="2">
    <source>
        <dbReference type="Proteomes" id="UP000053989"/>
    </source>
</evidence>
<evidence type="ECO:0000313" key="1">
    <source>
        <dbReference type="EMBL" id="KIM64465.1"/>
    </source>
</evidence>
<name>A0A0C3DV35_9AGAM</name>
<dbReference type="AlphaFoldDB" id="A0A0C3DV35"/>
<evidence type="ECO:0008006" key="3">
    <source>
        <dbReference type="Google" id="ProtNLM"/>
    </source>
</evidence>
<dbReference type="OrthoDB" id="3253907at2759"/>
<organism evidence="1 2">
    <name type="scientific">Scleroderma citrinum Foug A</name>
    <dbReference type="NCBI Taxonomy" id="1036808"/>
    <lineage>
        <taxon>Eukaryota</taxon>
        <taxon>Fungi</taxon>
        <taxon>Dikarya</taxon>
        <taxon>Basidiomycota</taxon>
        <taxon>Agaricomycotina</taxon>
        <taxon>Agaricomycetes</taxon>
        <taxon>Agaricomycetidae</taxon>
        <taxon>Boletales</taxon>
        <taxon>Sclerodermatineae</taxon>
        <taxon>Sclerodermataceae</taxon>
        <taxon>Scleroderma</taxon>
    </lineage>
</organism>
<keyword evidence="2" id="KW-1185">Reference proteome</keyword>